<evidence type="ECO:0000313" key="1">
    <source>
        <dbReference type="EMBL" id="CAB4767140.1"/>
    </source>
</evidence>
<reference evidence="1" key="1">
    <citation type="submission" date="2020-05" db="EMBL/GenBank/DDBJ databases">
        <authorList>
            <person name="Chiriac C."/>
            <person name="Salcher M."/>
            <person name="Ghai R."/>
            <person name="Kavagutti S V."/>
        </authorList>
    </citation>
    <scope>NUCLEOTIDE SEQUENCE</scope>
</reference>
<organism evidence="1">
    <name type="scientific">freshwater metagenome</name>
    <dbReference type="NCBI Taxonomy" id="449393"/>
    <lineage>
        <taxon>unclassified sequences</taxon>
        <taxon>metagenomes</taxon>
        <taxon>ecological metagenomes</taxon>
    </lineage>
</organism>
<dbReference type="AlphaFoldDB" id="A0A6J6V4L8"/>
<proteinExistence type="predicted"/>
<gene>
    <name evidence="1" type="ORF">UFOPK2872_00933</name>
</gene>
<dbReference type="EMBL" id="CAEZZM010000117">
    <property type="protein sequence ID" value="CAB4767140.1"/>
    <property type="molecule type" value="Genomic_DNA"/>
</dbReference>
<accession>A0A6J6V4L8</accession>
<sequence>MHPLLQAAFLCSHLRHVPVANKAQTTPKTPRNPAPHFRWAASIGRHAPTRRPSLSFSAATWRCLSTTTTPMRARLSFISSVVRPPCRPNELAPCSSTPAALASAAVHLPTTRRITSAKVCSIVSTSLGGIRAALVSPPPRWIALTPSMNMLVSTRHQIHPKKNRR</sequence>
<protein>
    <submittedName>
        <fullName evidence="1">Unannotated protein</fullName>
    </submittedName>
</protein>
<name>A0A6J6V4L8_9ZZZZ</name>